<dbReference type="Pfam" id="PF04539">
    <property type="entry name" value="Sigma70_r3"/>
    <property type="match status" value="1"/>
</dbReference>
<keyword evidence="1" id="KW-0805">Transcription regulation</keyword>
<evidence type="ECO:0000259" key="7">
    <source>
        <dbReference type="Pfam" id="PF04545"/>
    </source>
</evidence>
<evidence type="ECO:0000313" key="9">
    <source>
        <dbReference type="Proteomes" id="UP001229346"/>
    </source>
</evidence>
<dbReference type="InterPro" id="IPR007624">
    <property type="entry name" value="RNA_pol_sigma70_r3"/>
</dbReference>
<dbReference type="InterPro" id="IPR007630">
    <property type="entry name" value="RNA_pol_sigma70_r4"/>
</dbReference>
<protein>
    <submittedName>
        <fullName evidence="8">RNA polymerase sigma-B factor</fullName>
    </submittedName>
</protein>
<dbReference type="Gene3D" id="1.10.10.10">
    <property type="entry name" value="Winged helix-like DNA-binding domain superfamily/Winged helix DNA-binding domain"/>
    <property type="match status" value="2"/>
</dbReference>
<dbReference type="Gene3D" id="1.10.1740.10">
    <property type="match status" value="1"/>
</dbReference>
<keyword evidence="4" id="KW-0804">Transcription</keyword>
<feature type="domain" description="RNA polymerase sigma-70 region 4" evidence="7">
    <location>
        <begin position="200"/>
        <end position="248"/>
    </location>
</feature>
<keyword evidence="3" id="KW-0238">DNA-binding</keyword>
<comment type="caution">
    <text evidence="8">The sequence shown here is derived from an EMBL/GenBank/DDBJ whole genome shotgun (WGS) entry which is preliminary data.</text>
</comment>
<gene>
    <name evidence="8" type="ORF">J2T15_001533</name>
</gene>
<dbReference type="SUPFAM" id="SSF88659">
    <property type="entry name" value="Sigma3 and sigma4 domains of RNA polymerase sigma factors"/>
    <property type="match status" value="2"/>
</dbReference>
<dbReference type="Pfam" id="PF04542">
    <property type="entry name" value="Sigma70_r2"/>
    <property type="match status" value="1"/>
</dbReference>
<evidence type="ECO:0000313" key="8">
    <source>
        <dbReference type="EMBL" id="MDQ0112098.1"/>
    </source>
</evidence>
<evidence type="ECO:0000256" key="4">
    <source>
        <dbReference type="ARBA" id="ARBA00023163"/>
    </source>
</evidence>
<dbReference type="RefSeq" id="WP_307202657.1">
    <property type="nucleotide sequence ID" value="NZ_JAUSSU010000003.1"/>
</dbReference>
<dbReference type="NCBIfam" id="TIGR02937">
    <property type="entry name" value="sigma70-ECF"/>
    <property type="match status" value="1"/>
</dbReference>
<evidence type="ECO:0000256" key="3">
    <source>
        <dbReference type="ARBA" id="ARBA00023125"/>
    </source>
</evidence>
<keyword evidence="9" id="KW-1185">Reference proteome</keyword>
<feature type="domain" description="RNA polymerase sigma-70 region 2" evidence="6">
    <location>
        <begin position="33"/>
        <end position="102"/>
    </location>
</feature>
<dbReference type="PANTHER" id="PTHR30385">
    <property type="entry name" value="SIGMA FACTOR F FLAGELLAR"/>
    <property type="match status" value="1"/>
</dbReference>
<dbReference type="InterPro" id="IPR013325">
    <property type="entry name" value="RNA_pol_sigma_r2"/>
</dbReference>
<evidence type="ECO:0000256" key="2">
    <source>
        <dbReference type="ARBA" id="ARBA00023082"/>
    </source>
</evidence>
<dbReference type="Pfam" id="PF04545">
    <property type="entry name" value="Sigma70_r4"/>
    <property type="match status" value="1"/>
</dbReference>
<evidence type="ECO:0000259" key="6">
    <source>
        <dbReference type="Pfam" id="PF04542"/>
    </source>
</evidence>
<dbReference type="Proteomes" id="UP001229346">
    <property type="component" value="Unassembled WGS sequence"/>
</dbReference>
<dbReference type="PANTHER" id="PTHR30385:SF4">
    <property type="entry name" value="RNA POLYMERASE SIGMA-E FACTOR"/>
    <property type="match status" value="1"/>
</dbReference>
<dbReference type="InterPro" id="IPR007627">
    <property type="entry name" value="RNA_pol_sigma70_r2"/>
</dbReference>
<keyword evidence="2" id="KW-0731">Sigma factor</keyword>
<dbReference type="SUPFAM" id="SSF88946">
    <property type="entry name" value="Sigma2 domain of RNA polymerase sigma factors"/>
    <property type="match status" value="1"/>
</dbReference>
<accession>A0ABT9TXQ5</accession>
<dbReference type="InterPro" id="IPR013324">
    <property type="entry name" value="RNA_pol_sigma_r3/r4-like"/>
</dbReference>
<reference evidence="8 9" key="1">
    <citation type="submission" date="2023-07" db="EMBL/GenBank/DDBJ databases">
        <title>Sorghum-associated microbial communities from plants grown in Nebraska, USA.</title>
        <authorList>
            <person name="Schachtman D."/>
        </authorList>
    </citation>
    <scope>NUCLEOTIDE SEQUENCE [LARGE SCALE GENOMIC DNA]</scope>
    <source>
        <strain evidence="8 9">CC482</strain>
    </source>
</reference>
<evidence type="ECO:0000259" key="5">
    <source>
        <dbReference type="Pfam" id="PF04539"/>
    </source>
</evidence>
<dbReference type="EMBL" id="JAUSSU010000003">
    <property type="protein sequence ID" value="MDQ0112098.1"/>
    <property type="molecule type" value="Genomic_DNA"/>
</dbReference>
<organism evidence="8 9">
    <name type="scientific">Paenibacillus harenae</name>
    <dbReference type="NCBI Taxonomy" id="306543"/>
    <lineage>
        <taxon>Bacteria</taxon>
        <taxon>Bacillati</taxon>
        <taxon>Bacillota</taxon>
        <taxon>Bacilli</taxon>
        <taxon>Bacillales</taxon>
        <taxon>Paenibacillaceae</taxon>
        <taxon>Paenibacillus</taxon>
    </lineage>
</organism>
<sequence length="261" mass="29657">MNSNSSSLDPKEAIQKMLVYQATACNDTATLLLAHYEPIVRMAAAKLSRSRPDLYEDLFQVGQLSMLRLFQQYDTSREIPFEAYAMKSVVGHLKNYLRDKSWYIQVPRRIKEKGLLIQQAIDQLTVERGHSPPIEEIAAHLDLTVEETIEVLSSREAYNYVSLDTPVANEGGSNATIGDLIVTERNEYETVDTRLDLEEALGQLKDEEKEVLLLAYNNGLPQRDIAARLGVSQMSVSRIQKRAIGKLKDLLEEREEERDDE</sequence>
<dbReference type="InterPro" id="IPR036388">
    <property type="entry name" value="WH-like_DNA-bd_sf"/>
</dbReference>
<feature type="domain" description="RNA polymerase sigma-70 region 3" evidence="5">
    <location>
        <begin position="113"/>
        <end position="181"/>
    </location>
</feature>
<dbReference type="InterPro" id="IPR014284">
    <property type="entry name" value="RNA_pol_sigma-70_dom"/>
</dbReference>
<proteinExistence type="predicted"/>
<name>A0ABT9TXQ5_PAEHA</name>
<evidence type="ECO:0000256" key="1">
    <source>
        <dbReference type="ARBA" id="ARBA00023015"/>
    </source>
</evidence>
<dbReference type="CDD" id="cd06171">
    <property type="entry name" value="Sigma70_r4"/>
    <property type="match status" value="1"/>
</dbReference>